<evidence type="ECO:0000256" key="2">
    <source>
        <dbReference type="ARBA" id="ARBA00023242"/>
    </source>
</evidence>
<dbReference type="PANTHER" id="PTHR13900:SF0">
    <property type="entry name" value="TRANSCRIPTION INITIATION FACTOR TFIID SUBUNIT 1"/>
    <property type="match status" value="1"/>
</dbReference>
<feature type="region of interest" description="Disordered" evidence="3">
    <location>
        <begin position="922"/>
        <end position="980"/>
    </location>
</feature>
<evidence type="ECO:0000313" key="6">
    <source>
        <dbReference type="Proteomes" id="UP001153365"/>
    </source>
</evidence>
<dbReference type="EMBL" id="CALTRL010002344">
    <property type="protein sequence ID" value="CAH7675440.1"/>
    <property type="molecule type" value="Genomic_DNA"/>
</dbReference>
<dbReference type="GO" id="GO:0051123">
    <property type="term" value="P:RNA polymerase II preinitiation complex assembly"/>
    <property type="evidence" value="ECO:0007669"/>
    <property type="project" value="TreeGrafter"/>
</dbReference>
<dbReference type="PANTHER" id="PTHR13900">
    <property type="entry name" value="TRANSCRIPTION INITIATION FACTOR TFIID"/>
    <property type="match status" value="1"/>
</dbReference>
<gene>
    <name evidence="5" type="ORF">PPACK8108_LOCUS10456</name>
</gene>
<keyword evidence="6" id="KW-1185">Reference proteome</keyword>
<proteinExistence type="predicted"/>
<dbReference type="GO" id="GO:0005669">
    <property type="term" value="C:transcription factor TFIID complex"/>
    <property type="evidence" value="ECO:0007669"/>
    <property type="project" value="InterPro"/>
</dbReference>
<dbReference type="GO" id="GO:0016251">
    <property type="term" value="F:RNA polymerase II general transcription initiation factor activity"/>
    <property type="evidence" value="ECO:0007669"/>
    <property type="project" value="InterPro"/>
</dbReference>
<accession>A0AAV0AYC0</accession>
<evidence type="ECO:0000259" key="4">
    <source>
        <dbReference type="Pfam" id="PF12157"/>
    </source>
</evidence>
<evidence type="ECO:0000256" key="3">
    <source>
        <dbReference type="SAM" id="MobiDB-lite"/>
    </source>
</evidence>
<organism evidence="5 6">
    <name type="scientific">Phakopsora pachyrhizi</name>
    <name type="common">Asian soybean rust disease fungus</name>
    <dbReference type="NCBI Taxonomy" id="170000"/>
    <lineage>
        <taxon>Eukaryota</taxon>
        <taxon>Fungi</taxon>
        <taxon>Dikarya</taxon>
        <taxon>Basidiomycota</taxon>
        <taxon>Pucciniomycotina</taxon>
        <taxon>Pucciniomycetes</taxon>
        <taxon>Pucciniales</taxon>
        <taxon>Phakopsoraceae</taxon>
        <taxon>Phakopsora</taxon>
    </lineage>
</organism>
<feature type="region of interest" description="Disordered" evidence="3">
    <location>
        <begin position="409"/>
        <end position="446"/>
    </location>
</feature>
<reference evidence="5" key="1">
    <citation type="submission" date="2022-06" db="EMBL/GenBank/DDBJ databases">
        <authorList>
            <consortium name="SYNGENTA / RWTH Aachen University"/>
        </authorList>
    </citation>
    <scope>NUCLEOTIDE SEQUENCE</scope>
</reference>
<feature type="region of interest" description="Disordered" evidence="3">
    <location>
        <begin position="118"/>
        <end position="188"/>
    </location>
</feature>
<feature type="domain" description="Transcription initiation factor TFIID subunit 1 histone acetyltransferase" evidence="4">
    <location>
        <begin position="445"/>
        <end position="901"/>
    </location>
</feature>
<dbReference type="InterPro" id="IPR022591">
    <property type="entry name" value="TAF1_HAT_dom"/>
</dbReference>
<dbReference type="GO" id="GO:0004402">
    <property type="term" value="F:histone acetyltransferase activity"/>
    <property type="evidence" value="ECO:0007669"/>
    <property type="project" value="InterPro"/>
</dbReference>
<feature type="compositionally biased region" description="Polar residues" evidence="3">
    <location>
        <begin position="1161"/>
        <end position="1170"/>
    </location>
</feature>
<evidence type="ECO:0000313" key="5">
    <source>
        <dbReference type="EMBL" id="CAH7675440.1"/>
    </source>
</evidence>
<comment type="subcellular location">
    <subcellularLocation>
        <location evidence="1">Nucleus</location>
    </subcellularLocation>
</comment>
<dbReference type="Proteomes" id="UP001153365">
    <property type="component" value="Unassembled WGS sequence"/>
</dbReference>
<keyword evidence="2" id="KW-0539">Nucleus</keyword>
<dbReference type="AlphaFoldDB" id="A0AAV0AYC0"/>
<name>A0AAV0AYC0_PHAPC</name>
<dbReference type="GO" id="GO:0017025">
    <property type="term" value="F:TBP-class protein binding"/>
    <property type="evidence" value="ECO:0007669"/>
    <property type="project" value="InterPro"/>
</dbReference>
<sequence>MLRDEEDAILSLGGFALEGLLTDLDPEAVSGLRAQLGLNHADIGYGREDLYDGKFADDDSGVTGRDISGRRNNDRVNEVVGSSVGKDWEDEVDQELFEEQSTLVSARRSTKYGKKVRGEIDDYDDEDDDDDEEEEEEEEEESLAADSPQNYRFKKQFNPNVTPRNRTLSPTHSSSHQAQSSPNVEMKQVQTERVHVHEIYPTFVENGVLEFTDLFALLPRKRPRISAGYVRIEYPDPLPAAVSTVELLDGSKNSIQDFSNPSKLPKMLEDAYRELIETMPPVESSSLESEQKIETLDDELDLKNYLNEQATEGITPWKLPLDERGWEALALQDWEDDIIWKPEDYQNSSCKPLDTLTRLSRPRNDIIEEGEWIRSVILHPHKRPWKDFTDLHLVEEDIRLHNEINQATNQSKNNLEMGASKNPSLSQAASNVRSRDGKQPEMDPYNLSNDRLYEVSKENRRRVRQTFGNLEVQHSYPAQKLQIPLYKTRLTKHEARSFHRPPLQLPVNIPIKFSKVKAAKKKKDKLGRKIRNTASASELLKSTTDLTLKDTGGFMLFEYSEEAPPIISNIGMGSIFVNYYRKKEPTDDFVPNDPLGEPFVLDVADESPFMKFGSIQPGETVPTLYNNLIRAPLFKHKPYSTDFLIIRSVTHAGTNYYIRSIENLFVVGQTYPVTEVPGPHSRKITTQFKHRLQTVAFKLCEKSPEGQVKMSKILKYFSDQSEMQMRQRLKEFMEYTRKGKNQGYWIIRPQIKIPDKDEIFKLVTPEGICLAESMQVGQRQLLDAGYGKDANLEGDGDDQSKLDIEQQLAPWSTTKNFIQATQNKAMLRLYGEGDPSGRGEGFSFIRVSMKEVFLRDGETIEDRQAEIAARNRNTLRYNSNEQQDIYKQEIERIWQSQRAALSDPIPPQLTQEDELRARGNRVPVGLTPSCAGDTPIPPYSAGVGTPVDWPLSRRSRSPSSFSRQSSPERDDGMSMGSRNNVVGANKALKIRRLIDGKWKTEVVRDPTIVNAYLRQRRLIDEQESSAEALMPSDDPEKNRLAKKRIEEALAKLKKNQERRLARKLAKENGMTYNSKKPSLVKTEVPFSSSTGSTSQIRKCGHCGQIGHMKTNRKCPRWAEFNPSSVGVFASVSTPSFGSMQSNLPGGGGNSEYGGSVAGTPYPNSFTPGEE</sequence>
<feature type="compositionally biased region" description="Polar residues" evidence="3">
    <location>
        <begin position="157"/>
        <end position="188"/>
    </location>
</feature>
<dbReference type="Pfam" id="PF12157">
    <property type="entry name" value="DUF3591"/>
    <property type="match status" value="1"/>
</dbReference>
<feature type="region of interest" description="Disordered" evidence="3">
    <location>
        <begin position="1139"/>
        <end position="1170"/>
    </location>
</feature>
<evidence type="ECO:0000256" key="1">
    <source>
        <dbReference type="ARBA" id="ARBA00004123"/>
    </source>
</evidence>
<dbReference type="InterPro" id="IPR040240">
    <property type="entry name" value="TAF1"/>
</dbReference>
<comment type="caution">
    <text evidence="5">The sequence shown here is derived from an EMBL/GenBank/DDBJ whole genome shotgun (WGS) entry which is preliminary data.</text>
</comment>
<feature type="region of interest" description="Disordered" evidence="3">
    <location>
        <begin position="53"/>
        <end position="72"/>
    </location>
</feature>
<feature type="compositionally biased region" description="Polar residues" evidence="3">
    <location>
        <begin position="421"/>
        <end position="432"/>
    </location>
</feature>
<feature type="compositionally biased region" description="Acidic residues" evidence="3">
    <location>
        <begin position="121"/>
        <end position="143"/>
    </location>
</feature>
<protein>
    <submittedName>
        <fullName evidence="5">Transcription initiation factor tfiid 111 kDa subunit</fullName>
    </submittedName>
</protein>